<dbReference type="Proteomes" id="UP000650466">
    <property type="component" value="Unassembled WGS sequence"/>
</dbReference>
<reference evidence="1" key="1">
    <citation type="submission" date="2020-09" db="EMBL/GenBank/DDBJ databases">
        <title>Draft Genome Sequence of Paenibacillus sp. WST5.</title>
        <authorList>
            <person name="Bao Z."/>
        </authorList>
    </citation>
    <scope>NUCLEOTIDE SEQUENCE</scope>
    <source>
        <strain evidence="1">WST5</strain>
    </source>
</reference>
<organism evidence="1 2">
    <name type="scientific">Paenibacillus sedimenti</name>
    <dbReference type="NCBI Taxonomy" id="2770274"/>
    <lineage>
        <taxon>Bacteria</taxon>
        <taxon>Bacillati</taxon>
        <taxon>Bacillota</taxon>
        <taxon>Bacilli</taxon>
        <taxon>Bacillales</taxon>
        <taxon>Paenibacillaceae</taxon>
        <taxon>Paenibacillus</taxon>
    </lineage>
</organism>
<keyword evidence="2" id="KW-1185">Reference proteome</keyword>
<gene>
    <name evidence="1" type="ORF">ICC18_05605</name>
</gene>
<evidence type="ECO:0000313" key="1">
    <source>
        <dbReference type="EMBL" id="MBD0379584.1"/>
    </source>
</evidence>
<sequence length="85" mass="9720">MFVKKEDSIEIPKQREKMNGLISGELQQKDVSGYYRRLIVEEMRKQTTLNFDDVAAAQWKEAITLPCAVLCGQISHLPVQEVRLG</sequence>
<dbReference type="AlphaFoldDB" id="A0A926QIJ3"/>
<comment type="caution">
    <text evidence="1">The sequence shown here is derived from an EMBL/GenBank/DDBJ whole genome shotgun (WGS) entry which is preliminary data.</text>
</comment>
<name>A0A926QIJ3_9BACL</name>
<evidence type="ECO:0000313" key="2">
    <source>
        <dbReference type="Proteomes" id="UP000650466"/>
    </source>
</evidence>
<accession>A0A926QIJ3</accession>
<proteinExistence type="predicted"/>
<protein>
    <submittedName>
        <fullName evidence="1">Uncharacterized protein</fullName>
    </submittedName>
</protein>
<dbReference type="EMBL" id="JACVVD010000002">
    <property type="protein sequence ID" value="MBD0379584.1"/>
    <property type="molecule type" value="Genomic_DNA"/>
</dbReference>